<dbReference type="InterPro" id="IPR011335">
    <property type="entry name" value="Restrct_endonuc-II-like"/>
</dbReference>
<reference evidence="2" key="1">
    <citation type="submission" date="2021-05" db="EMBL/GenBank/DDBJ databases">
        <title>Energy efficiency and biological interactions define the core microbiome of deep oligotrophic groundwater.</title>
        <authorList>
            <person name="Mehrshad M."/>
            <person name="Lopez-Fernandez M."/>
            <person name="Bell E."/>
            <person name="Bernier-Latmani R."/>
            <person name="Bertilsson S."/>
            <person name="Dopson M."/>
        </authorList>
    </citation>
    <scope>NUCLEOTIDE SEQUENCE</scope>
    <source>
        <strain evidence="2">Modern_marine.mb.64</strain>
    </source>
</reference>
<dbReference type="InterPro" id="IPR011856">
    <property type="entry name" value="tRNA_endonuc-like_dom_sf"/>
</dbReference>
<dbReference type="PANTHER" id="PTHR30015">
    <property type="entry name" value="MRR RESTRICTION SYSTEM PROTEIN"/>
    <property type="match status" value="1"/>
</dbReference>
<dbReference type="AlphaFoldDB" id="A0A948RXZ0"/>
<gene>
    <name evidence="2" type="ORF">KJ970_12050</name>
</gene>
<organism evidence="2 3">
    <name type="scientific">Eiseniibacteriota bacterium</name>
    <dbReference type="NCBI Taxonomy" id="2212470"/>
    <lineage>
        <taxon>Bacteria</taxon>
        <taxon>Candidatus Eiseniibacteriota</taxon>
    </lineage>
</organism>
<evidence type="ECO:0000313" key="2">
    <source>
        <dbReference type="EMBL" id="MBU2691649.1"/>
    </source>
</evidence>
<dbReference type="GO" id="GO:0009307">
    <property type="term" value="P:DNA restriction-modification system"/>
    <property type="evidence" value="ECO:0007669"/>
    <property type="project" value="InterPro"/>
</dbReference>
<evidence type="ECO:0000313" key="3">
    <source>
        <dbReference type="Proteomes" id="UP000777784"/>
    </source>
</evidence>
<dbReference type="Pfam" id="PF04471">
    <property type="entry name" value="Mrr_cat"/>
    <property type="match status" value="1"/>
</dbReference>
<dbReference type="EMBL" id="JAHJDP010000071">
    <property type="protein sequence ID" value="MBU2691649.1"/>
    <property type="molecule type" value="Genomic_DNA"/>
</dbReference>
<dbReference type="SUPFAM" id="SSF52980">
    <property type="entry name" value="Restriction endonuclease-like"/>
    <property type="match status" value="1"/>
</dbReference>
<protein>
    <submittedName>
        <fullName evidence="2">Restriction endonuclease</fullName>
    </submittedName>
</protein>
<dbReference type="InterPro" id="IPR052906">
    <property type="entry name" value="Type_IV_Methyl-Rstrct_Enzyme"/>
</dbReference>
<feature type="domain" description="Restriction endonuclease type IV Mrr" evidence="1">
    <location>
        <begin position="448"/>
        <end position="564"/>
    </location>
</feature>
<comment type="caution">
    <text evidence="2">The sequence shown here is derived from an EMBL/GenBank/DDBJ whole genome shotgun (WGS) entry which is preliminary data.</text>
</comment>
<dbReference type="InterPro" id="IPR007560">
    <property type="entry name" value="Restrct_endonuc_IV_Mrr"/>
</dbReference>
<dbReference type="GO" id="GO:0003677">
    <property type="term" value="F:DNA binding"/>
    <property type="evidence" value="ECO:0007669"/>
    <property type="project" value="InterPro"/>
</dbReference>
<proteinExistence type="predicted"/>
<evidence type="ECO:0000259" key="1">
    <source>
        <dbReference type="Pfam" id="PF04471"/>
    </source>
</evidence>
<dbReference type="Proteomes" id="UP000777784">
    <property type="component" value="Unassembled WGS sequence"/>
</dbReference>
<accession>A0A948RXZ0</accession>
<sequence>MTELGFNYIIPDLLVGKVRIGEPYRNHNAKGYPTSFGLDIDCVELNLSKSLKSTDFHLLRGKLDEALTAWEVKYQRHLDRQHKEYRAESVDQLNSDAKEALDDLRSLLEHTLDIDDAVDWNAIKRKDKFRVKPEQLFSDGNLPEFIQFNSHGRPTGFSNQALPEKPTLERVKSDYGFLSRLFRGKTIEEDLRRRLDQWRSSIEQVDKENANRQEHFAKSVSDYDEKKAEFDAEKRRDNDIIESIKERYNNADPTAVEEYCDLVLNGSEYPDYFPKNWILEYREDSRIAVIEYKLPAPGRLPTIDSYKYIKARDEIAEKHISRAEQKALYDSVVYQICVRTIHELFEADTANALDAVAFNGLVTSTNPATGVEETKAIMSVLAKKEAFMEFDLSQVDPKATFRHLRGIAAIALSDLTPIPPIIKLDKSDKRFISGRDIVAGLDESVNLAAMHWDDFEHLIRELFEEEFTGSGGEVKVTQASSDGGVDAIAFDPDPIRGGKIVIQAKRYTNVVGVAAVRDLYGTVMNEGATKGILVTTSDYGRDSYEFAKDKPITLLNGNNLLSLLEKHGHKARINVAEAKKIMKG</sequence>
<keyword evidence="2" id="KW-0378">Hydrolase</keyword>
<keyword evidence="2" id="KW-0255">Endonuclease</keyword>
<name>A0A948RXZ0_UNCEI</name>
<dbReference type="Gene3D" id="3.40.1350.10">
    <property type="match status" value="1"/>
</dbReference>
<keyword evidence="2" id="KW-0540">Nuclease</keyword>
<dbReference type="GO" id="GO:0015666">
    <property type="term" value="F:restriction endodeoxyribonuclease activity"/>
    <property type="evidence" value="ECO:0007669"/>
    <property type="project" value="TreeGrafter"/>
</dbReference>
<dbReference type="PANTHER" id="PTHR30015:SF7">
    <property type="entry name" value="TYPE IV METHYL-DIRECTED RESTRICTION ENZYME ECOKMRR"/>
    <property type="match status" value="1"/>
</dbReference>